<evidence type="ECO:0000313" key="5">
    <source>
        <dbReference type="Proteomes" id="UP000759103"/>
    </source>
</evidence>
<name>A0ABS7BUE1_9SPHN</name>
<dbReference type="InterPro" id="IPR053721">
    <property type="entry name" value="Fimbrial_Adhesin_Reg"/>
</dbReference>
<proteinExistence type="predicted"/>
<gene>
    <name evidence="4" type="ORF">KZ820_20970</name>
</gene>
<organism evidence="4 5">
    <name type="scientific">Sphingomonas citri</name>
    <dbReference type="NCBI Taxonomy" id="2862499"/>
    <lineage>
        <taxon>Bacteria</taxon>
        <taxon>Pseudomonadati</taxon>
        <taxon>Pseudomonadota</taxon>
        <taxon>Alphaproteobacteria</taxon>
        <taxon>Sphingomonadales</taxon>
        <taxon>Sphingomonadaceae</taxon>
        <taxon>Sphingomonas</taxon>
    </lineage>
</organism>
<reference evidence="4 5" key="1">
    <citation type="submission" date="2021-07" db="EMBL/GenBank/DDBJ databases">
        <title>Sphingomonas sp.</title>
        <authorList>
            <person name="Feng G."/>
            <person name="Li J."/>
            <person name="Pan M."/>
        </authorList>
    </citation>
    <scope>NUCLEOTIDE SEQUENCE [LARGE SCALE GENOMIC DNA]</scope>
    <source>
        <strain evidence="4 5">RRHST34</strain>
    </source>
</reference>
<protein>
    <submittedName>
        <fullName evidence="4">Transcriptional regulator KorA</fullName>
    </submittedName>
</protein>
<dbReference type="InterPro" id="IPR032428">
    <property type="entry name" value="TrfB"/>
</dbReference>
<keyword evidence="2" id="KW-0804">Transcription</keyword>
<dbReference type="Gene3D" id="1.10.10.2690">
    <property type="match status" value="1"/>
</dbReference>
<dbReference type="Pfam" id="PF16509">
    <property type="entry name" value="KORA"/>
    <property type="match status" value="1"/>
</dbReference>
<keyword evidence="5" id="KW-1185">Reference proteome</keyword>
<evidence type="ECO:0000256" key="2">
    <source>
        <dbReference type="ARBA" id="ARBA00023163"/>
    </source>
</evidence>
<evidence type="ECO:0000256" key="1">
    <source>
        <dbReference type="ARBA" id="ARBA00023015"/>
    </source>
</evidence>
<sequence length="100" mass="11283">MSSATMTPEEFDAVQSRLGRMTLDTLRLAREVLVDGKSQTEVAAAYNFSRQRVNLAVQRVVKEAKQVPANWQLLEIWLPPELIARVREMEAEARAQVANS</sequence>
<evidence type="ECO:0000313" key="4">
    <source>
        <dbReference type="EMBL" id="MBW6533222.1"/>
    </source>
</evidence>
<dbReference type="EMBL" id="JAHXZN010000016">
    <property type="protein sequence ID" value="MBW6533222.1"/>
    <property type="molecule type" value="Genomic_DNA"/>
</dbReference>
<keyword evidence="1" id="KW-0805">Transcription regulation</keyword>
<dbReference type="RefSeq" id="WP_219750745.1">
    <property type="nucleotide sequence ID" value="NZ_JAHXZN010000016.1"/>
</dbReference>
<feature type="domain" description="TrfB transcriptional repressor protein" evidence="3">
    <location>
        <begin position="6"/>
        <end position="88"/>
    </location>
</feature>
<evidence type="ECO:0000259" key="3">
    <source>
        <dbReference type="Pfam" id="PF16509"/>
    </source>
</evidence>
<dbReference type="Proteomes" id="UP000759103">
    <property type="component" value="Unassembled WGS sequence"/>
</dbReference>
<accession>A0ABS7BUE1</accession>
<comment type="caution">
    <text evidence="4">The sequence shown here is derived from an EMBL/GenBank/DDBJ whole genome shotgun (WGS) entry which is preliminary data.</text>
</comment>